<evidence type="ECO:0000256" key="2">
    <source>
        <dbReference type="ARBA" id="ARBA00022801"/>
    </source>
</evidence>
<keyword evidence="2" id="KW-0378">Hydrolase</keyword>
<dbReference type="RefSeq" id="WP_145202024.1">
    <property type="nucleotide sequence ID" value="NZ_CP036434.1"/>
</dbReference>
<keyword evidence="4" id="KW-0326">Glycosidase</keyword>
<dbReference type="Proteomes" id="UP000320390">
    <property type="component" value="Chromosome"/>
</dbReference>
<evidence type="ECO:0000256" key="4">
    <source>
        <dbReference type="ARBA" id="ARBA00023295"/>
    </source>
</evidence>
<evidence type="ECO:0000256" key="1">
    <source>
        <dbReference type="ARBA" id="ARBA00022729"/>
    </source>
</evidence>
<keyword evidence="5" id="KW-0624">Polysaccharide degradation</keyword>
<dbReference type="Gene3D" id="2.130.10.10">
    <property type="entry name" value="YVTN repeat-like/Quinoprotein amine dehydrogenase"/>
    <property type="match status" value="3"/>
</dbReference>
<dbReference type="SUPFAM" id="SSF110296">
    <property type="entry name" value="Oligoxyloglucan reducing end-specific cellobiohydrolase"/>
    <property type="match status" value="2"/>
</dbReference>
<protein>
    <recommendedName>
        <fullName evidence="10">BNR/Asp-box repeat protein</fullName>
    </recommendedName>
</protein>
<dbReference type="GO" id="GO:0010411">
    <property type="term" value="P:xyloglucan metabolic process"/>
    <property type="evidence" value="ECO:0007669"/>
    <property type="project" value="TreeGrafter"/>
</dbReference>
<evidence type="ECO:0008006" key="10">
    <source>
        <dbReference type="Google" id="ProtNLM"/>
    </source>
</evidence>
<name>A0A518EXF4_9BACT</name>
<dbReference type="OrthoDB" id="9757947at2"/>
<evidence type="ECO:0000313" key="9">
    <source>
        <dbReference type="Proteomes" id="UP000320390"/>
    </source>
</evidence>
<keyword evidence="9" id="KW-1185">Reference proteome</keyword>
<dbReference type="GO" id="GO:0000272">
    <property type="term" value="P:polysaccharide catabolic process"/>
    <property type="evidence" value="ECO:0007669"/>
    <property type="project" value="UniProtKB-KW"/>
</dbReference>
<dbReference type="PANTHER" id="PTHR43739">
    <property type="entry name" value="XYLOGLUCANASE (EUROFUNG)"/>
    <property type="match status" value="1"/>
</dbReference>
<dbReference type="InterPro" id="IPR015943">
    <property type="entry name" value="WD40/YVTN_repeat-like_dom_sf"/>
</dbReference>
<organism evidence="8 9">
    <name type="scientific">Saltatorellus ferox</name>
    <dbReference type="NCBI Taxonomy" id="2528018"/>
    <lineage>
        <taxon>Bacteria</taxon>
        <taxon>Pseudomonadati</taxon>
        <taxon>Planctomycetota</taxon>
        <taxon>Planctomycetia</taxon>
        <taxon>Planctomycetia incertae sedis</taxon>
        <taxon>Saltatorellus</taxon>
    </lineage>
</organism>
<dbReference type="EMBL" id="CP036434">
    <property type="protein sequence ID" value="QDV08774.1"/>
    <property type="molecule type" value="Genomic_DNA"/>
</dbReference>
<feature type="region of interest" description="Disordered" evidence="7">
    <location>
        <begin position="40"/>
        <end position="84"/>
    </location>
</feature>
<evidence type="ECO:0000256" key="6">
    <source>
        <dbReference type="ARBA" id="ARBA00037986"/>
    </source>
</evidence>
<dbReference type="GO" id="GO:0016798">
    <property type="term" value="F:hydrolase activity, acting on glycosyl bonds"/>
    <property type="evidence" value="ECO:0007669"/>
    <property type="project" value="UniProtKB-KW"/>
</dbReference>
<evidence type="ECO:0000256" key="7">
    <source>
        <dbReference type="SAM" id="MobiDB-lite"/>
    </source>
</evidence>
<evidence type="ECO:0000313" key="8">
    <source>
        <dbReference type="EMBL" id="QDV08774.1"/>
    </source>
</evidence>
<gene>
    <name evidence="8" type="ORF">Poly30_43290</name>
</gene>
<proteinExistence type="inferred from homology"/>
<sequence length="943" mass="99834">MLLPHHHLSAMRFRVASPLSSGLSLLLGLGVFTLTACDDSSSRLGSPLDGAESRPAPTDPRQLEESLREGEDESEEGESRRQEERQAWIEEMHRTADGVDWREIERQNQNAERVRRNQAARDAAALGGSGAARQPGSGQPWFWEEIGSRNQAGHTRCAAFGPERSGGRFLYVGSALGGVWRGSMTGENWTPLSDSIYGGVDDLAIVTPANLADDDIVLRRSGSSLLRSDDAGATWTVPQGLDSLRSGRRMLKAADALQTIYLFGTATIPGAGERSALFASIDGGLSFTLRYSFGIRWSGDIWVPRTAALGGSAVYVLQAGRIFVSTDDGFTFGAPLILDANATSGDLVGSESGGPRLYAALRVGSNDELHVSNDGGVTASYVRALDGLWASTTSMAAFAFDPQRLIYSGVEARRSTNGGATGTSINTWGSYYGDPANRLHADIRGISPLVISDAQGERDVVFINTDGGTYITEDGGMTVQNLSLEGLGVGQFYSTHTSTLDPDHISGGTQDQGYQVGTLTPSTGPGPSTDFDQTISGDYGHLCSGDGTHRFVYSNYPGFTLVQVGETNPQMRQVSFPANVDRLWLPPVIADPTDREAYFFLGSELHRFVKTPSSWTGTRWSNQDFGAGSSRYLTAMAFAPSDPNRAYALTDAGAIFRSTDRGVTWTQSAGGGPGTHYFYGASLLVDPTNPDRVFAAGSGYSTAGVRESVDGGSTWQARASGLPPTLVHDIEWAPDGSGDLFAATEAGAYHYDAATQTWSNAMGSEAPMTTYWSVEAVPSQQRVRFGTYGRGIWDLRLLTLDDTISTSYCGPAIPNSTGASATIRAIGSPFASANDVTLVAESLAPNSLGYFLASPGAGFVASPGGSQGNLCLGGSIGRYVGQVLNAGAAGEFSLPIDLTALPQPGGSVVAAPGDVWHFQAWYRDAIIGIPTSNFTDGAALLLR</sequence>
<evidence type="ECO:0000256" key="3">
    <source>
        <dbReference type="ARBA" id="ARBA00023277"/>
    </source>
</evidence>
<dbReference type="PANTHER" id="PTHR43739:SF2">
    <property type="entry name" value="OLIGOXYLOGLUCAN-REDUCING END-SPECIFIC XYLOGLUCANASE-RELATED"/>
    <property type="match status" value="1"/>
</dbReference>
<dbReference type="AlphaFoldDB" id="A0A518EXF4"/>
<dbReference type="InterPro" id="IPR052025">
    <property type="entry name" value="Xyloglucanase_GH74"/>
</dbReference>
<reference evidence="8 9" key="1">
    <citation type="submission" date="2019-02" db="EMBL/GenBank/DDBJ databases">
        <title>Deep-cultivation of Planctomycetes and their phenomic and genomic characterization uncovers novel biology.</title>
        <authorList>
            <person name="Wiegand S."/>
            <person name="Jogler M."/>
            <person name="Boedeker C."/>
            <person name="Pinto D."/>
            <person name="Vollmers J."/>
            <person name="Rivas-Marin E."/>
            <person name="Kohn T."/>
            <person name="Peeters S.H."/>
            <person name="Heuer A."/>
            <person name="Rast P."/>
            <person name="Oberbeckmann S."/>
            <person name="Bunk B."/>
            <person name="Jeske O."/>
            <person name="Meyerdierks A."/>
            <person name="Storesund J.E."/>
            <person name="Kallscheuer N."/>
            <person name="Luecker S."/>
            <person name="Lage O.M."/>
            <person name="Pohl T."/>
            <person name="Merkel B.J."/>
            <person name="Hornburger P."/>
            <person name="Mueller R.-W."/>
            <person name="Bruemmer F."/>
            <person name="Labrenz M."/>
            <person name="Spormann A.M."/>
            <person name="Op den Camp H."/>
            <person name="Overmann J."/>
            <person name="Amann R."/>
            <person name="Jetten M.S.M."/>
            <person name="Mascher T."/>
            <person name="Medema M.H."/>
            <person name="Devos D.P."/>
            <person name="Kaster A.-K."/>
            <person name="Ovreas L."/>
            <person name="Rohde M."/>
            <person name="Galperin M.Y."/>
            <person name="Jogler C."/>
        </authorList>
    </citation>
    <scope>NUCLEOTIDE SEQUENCE [LARGE SCALE GENOMIC DNA]</scope>
    <source>
        <strain evidence="8 9">Poly30</strain>
    </source>
</reference>
<accession>A0A518EXF4</accession>
<comment type="similarity">
    <text evidence="6">Belongs to the glycosyl hydrolase 74 family.</text>
</comment>
<keyword evidence="3" id="KW-0119">Carbohydrate metabolism</keyword>
<evidence type="ECO:0000256" key="5">
    <source>
        <dbReference type="ARBA" id="ARBA00023326"/>
    </source>
</evidence>
<keyword evidence="1" id="KW-0732">Signal</keyword>